<evidence type="ECO:0000256" key="4">
    <source>
        <dbReference type="ARBA" id="ARBA00022692"/>
    </source>
</evidence>
<dbReference type="PANTHER" id="PTHR42703:SF1">
    <property type="entry name" value="NA(+)_H(+) ANTIPORTER SUBUNIT D1"/>
    <property type="match status" value="1"/>
</dbReference>
<proteinExistence type="inferred from homology"/>
<organism evidence="10 11">
    <name type="scientific">Desulfuribacillus alkaliarsenatis</name>
    <dbReference type="NCBI Taxonomy" id="766136"/>
    <lineage>
        <taxon>Bacteria</taxon>
        <taxon>Bacillati</taxon>
        <taxon>Bacillota</taxon>
        <taxon>Desulfuribacillia</taxon>
        <taxon>Desulfuribacillales</taxon>
        <taxon>Desulfuribacillaceae</taxon>
        <taxon>Desulfuribacillus</taxon>
    </lineage>
</organism>
<feature type="transmembrane region" description="Helical" evidence="8">
    <location>
        <begin position="377"/>
        <end position="400"/>
    </location>
</feature>
<feature type="transmembrane region" description="Helical" evidence="8">
    <location>
        <begin position="166"/>
        <end position="187"/>
    </location>
</feature>
<evidence type="ECO:0000313" key="11">
    <source>
        <dbReference type="Proteomes" id="UP000094296"/>
    </source>
</evidence>
<comment type="similarity">
    <text evidence="2">Belongs to the CPA3 antiporters (TC 2.A.63) subunit D family.</text>
</comment>
<feature type="transmembrane region" description="Helical" evidence="8">
    <location>
        <begin position="207"/>
        <end position="233"/>
    </location>
</feature>
<dbReference type="EMBL" id="MIJE01000003">
    <property type="protein sequence ID" value="OEF97865.1"/>
    <property type="molecule type" value="Genomic_DNA"/>
</dbReference>
<sequence>MGDNILPVLAIVVPLIAVVLILLSKKYPNIREAWTIIAALLNLIIILAMVPTILAQQTIDVKLFYVVKDIYLHLRVDALGLLFAALAAVLWVVTSVFSIGYMRGLDSKNQTVYYASFALSLAATIGIAFSANLITFFIFYELLTIATYPLVIHKRNQEAQQAGRKYLIYTLVAGQLLLVGVVLVHLLAGTSDFVGGGILTADMAPAWVLQAVFMLLFIGTAVKAGVMPLHAWLPAAMVAPTPVSALLHAVAVVKAGAFGVYRIVGYVFGPELFQEIGMATAIAWIASITIIVSSLIAINQDHLKRRLAFSTIGQLSYVVLGIALATPYGFLGAGFHMVAHAFMKITLFFCAGAIYVLTKKAKESEMNGLGKQFPIIFAAFAVASIGIAGMPFIAGFISKFNIVLGAIQGGQVLFIVVMIASALLSLSYLMPVVYMAFFNHKTQGSNQDVAPIKLPAIIPKLLVIPIVITALSSVILGVYPNFIGSYYDLAALASDNVFIITDVNSYSVIKTFTDLVAKGLMR</sequence>
<dbReference type="AlphaFoldDB" id="A0A1E5G461"/>
<dbReference type="Pfam" id="PF00361">
    <property type="entry name" value="Proton_antipo_M"/>
    <property type="match status" value="1"/>
</dbReference>
<accession>A0A1E5G461</accession>
<comment type="subcellular location">
    <subcellularLocation>
        <location evidence="1">Cell membrane</location>
        <topology evidence="1">Multi-pass membrane protein</topology>
    </subcellularLocation>
    <subcellularLocation>
        <location evidence="7">Membrane</location>
        <topology evidence="7">Multi-pass membrane protein</topology>
    </subcellularLocation>
</comment>
<evidence type="ECO:0000256" key="3">
    <source>
        <dbReference type="ARBA" id="ARBA00022475"/>
    </source>
</evidence>
<feature type="transmembrane region" description="Helical" evidence="8">
    <location>
        <begin position="6"/>
        <end position="24"/>
    </location>
</feature>
<dbReference type="RefSeq" id="WP_069642496.1">
    <property type="nucleotide sequence ID" value="NZ_MIJE01000003.1"/>
</dbReference>
<dbReference type="InterPro" id="IPR001750">
    <property type="entry name" value="ND/Mrp_TM"/>
</dbReference>
<evidence type="ECO:0000256" key="8">
    <source>
        <dbReference type="SAM" id="Phobius"/>
    </source>
</evidence>
<keyword evidence="5 8" id="KW-1133">Transmembrane helix</keyword>
<feature type="domain" description="NADH:quinone oxidoreductase/Mrp antiporter transmembrane" evidence="9">
    <location>
        <begin position="130"/>
        <end position="423"/>
    </location>
</feature>
<name>A0A1E5G461_9FIRM</name>
<feature type="transmembrane region" description="Helical" evidence="8">
    <location>
        <begin position="276"/>
        <end position="298"/>
    </location>
</feature>
<feature type="transmembrane region" description="Helical" evidence="8">
    <location>
        <begin position="457"/>
        <end position="479"/>
    </location>
</feature>
<evidence type="ECO:0000256" key="2">
    <source>
        <dbReference type="ARBA" id="ARBA00005346"/>
    </source>
</evidence>
<keyword evidence="3" id="KW-1003">Cell membrane</keyword>
<feature type="transmembrane region" description="Helical" evidence="8">
    <location>
        <begin position="137"/>
        <end position="154"/>
    </location>
</feature>
<keyword evidence="4 7" id="KW-0812">Transmembrane</keyword>
<dbReference type="PANTHER" id="PTHR42703">
    <property type="entry name" value="NADH DEHYDROGENASE"/>
    <property type="match status" value="1"/>
</dbReference>
<feature type="transmembrane region" description="Helical" evidence="8">
    <location>
        <begin position="112"/>
        <end position="131"/>
    </location>
</feature>
<evidence type="ECO:0000256" key="6">
    <source>
        <dbReference type="ARBA" id="ARBA00023136"/>
    </source>
</evidence>
<evidence type="ECO:0000259" key="9">
    <source>
        <dbReference type="Pfam" id="PF00361"/>
    </source>
</evidence>
<protein>
    <submittedName>
        <fullName evidence="10">Cation:proton antiporter</fullName>
    </submittedName>
</protein>
<dbReference type="STRING" id="766136.BHF68_13640"/>
<feature type="transmembrane region" description="Helical" evidence="8">
    <location>
        <begin position="36"/>
        <end position="59"/>
    </location>
</feature>
<feature type="transmembrane region" description="Helical" evidence="8">
    <location>
        <begin position="79"/>
        <end position="100"/>
    </location>
</feature>
<gene>
    <name evidence="10" type="ORF">BHF68_13640</name>
</gene>
<evidence type="ECO:0000313" key="10">
    <source>
        <dbReference type="EMBL" id="OEF97865.1"/>
    </source>
</evidence>
<evidence type="ECO:0000256" key="5">
    <source>
        <dbReference type="ARBA" id="ARBA00022989"/>
    </source>
</evidence>
<dbReference type="GO" id="GO:0005886">
    <property type="term" value="C:plasma membrane"/>
    <property type="evidence" value="ECO:0007669"/>
    <property type="project" value="UniProtKB-SubCell"/>
</dbReference>
<dbReference type="InterPro" id="IPR050586">
    <property type="entry name" value="CPA3_Na-H_Antiporter_D"/>
</dbReference>
<reference evidence="10 11" key="1">
    <citation type="submission" date="2016-09" db="EMBL/GenBank/DDBJ databases">
        <title>Draft genome sequence for the type strain of Desulfuribacillus alkaliarsenatis AHT28, an obligately anaerobic, sulfidogenic bacterium isolated from Russian soda lake sediments.</title>
        <authorList>
            <person name="Abin C.A."/>
            <person name="Hollibaugh J.T."/>
        </authorList>
    </citation>
    <scope>NUCLEOTIDE SEQUENCE [LARGE SCALE GENOMIC DNA]</scope>
    <source>
        <strain evidence="10 11">AHT28</strain>
    </source>
</reference>
<keyword evidence="11" id="KW-1185">Reference proteome</keyword>
<dbReference type="PRINTS" id="PR01434">
    <property type="entry name" value="NADHDHGNASE5"/>
</dbReference>
<dbReference type="OrthoDB" id="9807568at2"/>
<evidence type="ECO:0000256" key="7">
    <source>
        <dbReference type="RuleBase" id="RU000320"/>
    </source>
</evidence>
<dbReference type="Proteomes" id="UP000094296">
    <property type="component" value="Unassembled WGS sequence"/>
</dbReference>
<comment type="caution">
    <text evidence="10">The sequence shown here is derived from an EMBL/GenBank/DDBJ whole genome shotgun (WGS) entry which is preliminary data.</text>
</comment>
<keyword evidence="6 8" id="KW-0472">Membrane</keyword>
<evidence type="ECO:0000256" key="1">
    <source>
        <dbReference type="ARBA" id="ARBA00004651"/>
    </source>
</evidence>
<feature type="transmembrane region" description="Helical" evidence="8">
    <location>
        <begin position="307"/>
        <end position="331"/>
    </location>
</feature>
<feature type="transmembrane region" description="Helical" evidence="8">
    <location>
        <begin position="412"/>
        <end position="437"/>
    </location>
</feature>
<feature type="transmembrane region" description="Helical" evidence="8">
    <location>
        <begin position="337"/>
        <end position="357"/>
    </location>
</feature>